<dbReference type="SUPFAM" id="SSF52283">
    <property type="entry name" value="Formate/glycerate dehydrogenase catalytic domain-like"/>
    <property type="match status" value="1"/>
</dbReference>
<dbReference type="InterPro" id="IPR036291">
    <property type="entry name" value="NAD(P)-bd_dom_sf"/>
</dbReference>
<dbReference type="AlphaFoldDB" id="A0A401H9A0"/>
<evidence type="ECO:0000313" key="7">
    <source>
        <dbReference type="EMBL" id="GBF08909.1"/>
    </source>
</evidence>
<dbReference type="GO" id="GO:0030267">
    <property type="term" value="F:glyoxylate reductase (NADPH) activity"/>
    <property type="evidence" value="ECO:0007669"/>
    <property type="project" value="TreeGrafter"/>
</dbReference>
<evidence type="ECO:0000313" key="8">
    <source>
        <dbReference type="Proteomes" id="UP000291213"/>
    </source>
</evidence>
<dbReference type="InterPro" id="IPR006140">
    <property type="entry name" value="D-isomer_DH_NAD-bd"/>
</dbReference>
<dbReference type="InterPro" id="IPR006139">
    <property type="entry name" value="D-isomer_2_OHA_DH_cat_dom"/>
</dbReference>
<dbReference type="GO" id="GO:0051287">
    <property type="term" value="F:NAD binding"/>
    <property type="evidence" value="ECO:0007669"/>
    <property type="project" value="InterPro"/>
</dbReference>
<dbReference type="PANTHER" id="PTHR10996:SF283">
    <property type="entry name" value="GLYOXYLATE_HYDROXYPYRUVATE REDUCTASE B"/>
    <property type="match status" value="1"/>
</dbReference>
<sequence>MKRPRVFVTREVFPEALDLLSKYYDVEVWDKYQPPPYETLLSKAREVDALYTLLTDRIDCDLLSQASRLRIVAQMAVGFDNIDVECATKLGIYVTNTPGVLTEATAEFTWALILAAARRVVEADHFVRWGEWWRLRTGWHPMMMLGVELRGKTLGILGMGRIGSRVAEIGKAFGMRIIYHSRSRKREIEKKLGAEYRSLEDLLRESDILSIHLPLTDETRHLIGESELKLMKKTAILVNTGRGAIVDTEALVKALREGWIAAAALDVFEEEPLNPNHPLTAFKNVVLAPHAASATRETRLRMAMMAAENLVAFAQGKVPPNLVNREVVKVRQPGF</sequence>
<dbReference type="InterPro" id="IPR029753">
    <property type="entry name" value="D-isomer_DH_CS"/>
</dbReference>
<comment type="catalytic activity">
    <reaction evidence="4">
        <text>glycolate + NAD(+) = glyoxylate + NADH + H(+)</text>
        <dbReference type="Rhea" id="RHEA:18229"/>
        <dbReference type="ChEBI" id="CHEBI:15378"/>
        <dbReference type="ChEBI" id="CHEBI:29805"/>
        <dbReference type="ChEBI" id="CHEBI:36655"/>
        <dbReference type="ChEBI" id="CHEBI:57540"/>
        <dbReference type="ChEBI" id="CHEBI:57945"/>
        <dbReference type="EC" id="1.1.1.26"/>
    </reaction>
</comment>
<organism evidence="7 8">
    <name type="scientific">Aeropyrum pernix</name>
    <dbReference type="NCBI Taxonomy" id="56636"/>
    <lineage>
        <taxon>Archaea</taxon>
        <taxon>Thermoproteota</taxon>
        <taxon>Thermoprotei</taxon>
        <taxon>Desulfurococcales</taxon>
        <taxon>Desulfurococcaceae</taxon>
        <taxon>Aeropyrum</taxon>
    </lineage>
</organism>
<dbReference type="PROSITE" id="PS00670">
    <property type="entry name" value="D_2_HYDROXYACID_DH_2"/>
    <property type="match status" value="1"/>
</dbReference>
<evidence type="ECO:0000259" key="6">
    <source>
        <dbReference type="Pfam" id="PF02826"/>
    </source>
</evidence>
<evidence type="ECO:0000256" key="2">
    <source>
        <dbReference type="ARBA" id="ARBA00023002"/>
    </source>
</evidence>
<dbReference type="CDD" id="cd05301">
    <property type="entry name" value="GDH"/>
    <property type="match status" value="1"/>
</dbReference>
<comment type="subcellular location">
    <subcellularLocation>
        <location evidence="4">Cytoplasm</location>
    </subcellularLocation>
</comment>
<keyword evidence="2 4" id="KW-0560">Oxidoreductase</keyword>
<comment type="similarity">
    <text evidence="4">Belongs to the D-isomer specific 2-hydroxyacid dehydrogenase family. GyaR subfamily.</text>
</comment>
<feature type="active site" description="Proton donor" evidence="4">
    <location>
        <position position="290"/>
    </location>
</feature>
<dbReference type="InterPro" id="IPR029752">
    <property type="entry name" value="D-isomer_DH_CS1"/>
</dbReference>
<dbReference type="RefSeq" id="WP_131159933.1">
    <property type="nucleotide sequence ID" value="NZ_BDMD01000033.1"/>
</dbReference>
<dbReference type="Pfam" id="PF02826">
    <property type="entry name" value="2-Hacid_dh_C"/>
    <property type="match status" value="1"/>
</dbReference>
<dbReference type="GO" id="GO:0047964">
    <property type="term" value="F:glyoxylate reductase (NADH) activity"/>
    <property type="evidence" value="ECO:0007669"/>
    <property type="project" value="UniProtKB-UniRule"/>
</dbReference>
<feature type="active site" evidence="4">
    <location>
        <position position="242"/>
    </location>
</feature>
<dbReference type="SUPFAM" id="SSF51735">
    <property type="entry name" value="NAD(P)-binding Rossmann-fold domains"/>
    <property type="match status" value="1"/>
</dbReference>
<feature type="domain" description="D-isomer specific 2-hydroxyacid dehydrogenase NAD-binding" evidence="6">
    <location>
        <begin position="111"/>
        <end position="292"/>
    </location>
</feature>
<feature type="domain" description="D-isomer specific 2-hydroxyacid dehydrogenase catalytic" evidence="5">
    <location>
        <begin position="6"/>
        <end position="324"/>
    </location>
</feature>
<evidence type="ECO:0000259" key="5">
    <source>
        <dbReference type="Pfam" id="PF00389"/>
    </source>
</evidence>
<dbReference type="InterPro" id="IPR050223">
    <property type="entry name" value="D-isomer_2-hydroxyacid_DH"/>
</dbReference>
<feature type="binding site" evidence="4">
    <location>
        <begin position="240"/>
        <end position="242"/>
    </location>
    <ligand>
        <name>NADP(+)</name>
        <dbReference type="ChEBI" id="CHEBI:58349"/>
    </ligand>
</feature>
<accession>A0A401H9A0</accession>
<protein>
    <recommendedName>
        <fullName evidence="4">Glyoxylate reductase</fullName>
        <ecNumber evidence="4">1.1.1.26</ecNumber>
    </recommendedName>
</protein>
<keyword evidence="3 4" id="KW-0520">NAD</keyword>
<feature type="binding site" evidence="4">
    <location>
        <begin position="181"/>
        <end position="183"/>
    </location>
    <ligand>
        <name>NADP(+)</name>
        <dbReference type="ChEBI" id="CHEBI:58349"/>
    </ligand>
</feature>
<dbReference type="EC" id="1.1.1.26" evidence="4"/>
<reference evidence="7 8" key="1">
    <citation type="submission" date="2017-02" db="EMBL/GenBank/DDBJ databases">
        <title>isolation and characterization of a novel temperate virus Aeropyrum globular virus 1 infecting hyperthermophilic archaeon Aeropyrum.</title>
        <authorList>
            <person name="Yumiya M."/>
            <person name="Yoshida T."/>
            <person name="Sako Y."/>
        </authorList>
    </citation>
    <scope>NUCLEOTIDE SEQUENCE [LARGE SCALE GENOMIC DNA]</scope>
    <source>
        <strain evidence="7 8">YK1-12-2013</strain>
    </source>
</reference>
<dbReference type="Pfam" id="PF00389">
    <property type="entry name" value="2-Hacid_dh"/>
    <property type="match status" value="1"/>
</dbReference>
<dbReference type="PANTHER" id="PTHR10996">
    <property type="entry name" value="2-HYDROXYACID DEHYDROGENASE-RELATED"/>
    <property type="match status" value="1"/>
</dbReference>
<comment type="subunit">
    <text evidence="4">Homodimer.</text>
</comment>
<keyword evidence="1 4" id="KW-0963">Cytoplasm</keyword>
<dbReference type="EMBL" id="BDMD01000033">
    <property type="protein sequence ID" value="GBF08909.1"/>
    <property type="molecule type" value="Genomic_DNA"/>
</dbReference>
<evidence type="ECO:0000256" key="3">
    <source>
        <dbReference type="ARBA" id="ARBA00023027"/>
    </source>
</evidence>
<dbReference type="FunFam" id="3.40.50.720:FF:000462">
    <property type="entry name" value="Glyoxylate reductase (NADP+)"/>
    <property type="match status" value="1"/>
</dbReference>
<evidence type="ECO:0000256" key="1">
    <source>
        <dbReference type="ARBA" id="ARBA00022490"/>
    </source>
</evidence>
<dbReference type="GO" id="GO:0016618">
    <property type="term" value="F:hydroxypyruvate reductase [NAD(P)H] activity"/>
    <property type="evidence" value="ECO:0007669"/>
    <property type="project" value="TreeGrafter"/>
</dbReference>
<dbReference type="PROSITE" id="PS00065">
    <property type="entry name" value="D_2_HYDROXYACID_DH_1"/>
    <property type="match status" value="1"/>
</dbReference>
<dbReference type="HAMAP" id="MF_00776">
    <property type="entry name" value="GyaR"/>
    <property type="match status" value="1"/>
</dbReference>
<gene>
    <name evidence="4" type="primary">gyaR</name>
    <name evidence="7" type="ORF">apy_06340</name>
</gene>
<dbReference type="GO" id="GO:0005829">
    <property type="term" value="C:cytosol"/>
    <property type="evidence" value="ECO:0007669"/>
    <property type="project" value="TreeGrafter"/>
</dbReference>
<feature type="binding site" evidence="4">
    <location>
        <begin position="159"/>
        <end position="162"/>
    </location>
    <ligand>
        <name>NADP(+)</name>
        <dbReference type="ChEBI" id="CHEBI:58349"/>
    </ligand>
</feature>
<feature type="binding site" evidence="4">
    <location>
        <begin position="290"/>
        <end position="292"/>
    </location>
    <ligand>
        <name>NADP(+)</name>
        <dbReference type="ChEBI" id="CHEBI:58349"/>
    </ligand>
</feature>
<dbReference type="InterPro" id="IPR023519">
    <property type="entry name" value="Glyoxylate_reductase_GyaR"/>
</dbReference>
<dbReference type="NCBIfam" id="NF009714">
    <property type="entry name" value="PRK13243.1"/>
    <property type="match status" value="1"/>
</dbReference>
<name>A0A401H9A0_AERPX</name>
<feature type="active site" evidence="4">
    <location>
        <position position="271"/>
    </location>
</feature>
<dbReference type="Gene3D" id="3.40.50.720">
    <property type="entry name" value="NAD(P)-binding Rossmann-like Domain"/>
    <property type="match status" value="2"/>
</dbReference>
<proteinExistence type="inferred from homology"/>
<dbReference type="PROSITE" id="PS00671">
    <property type="entry name" value="D_2_HYDROXYACID_DH_3"/>
    <property type="match status" value="1"/>
</dbReference>
<dbReference type="Proteomes" id="UP000291213">
    <property type="component" value="Unassembled WGS sequence"/>
</dbReference>
<dbReference type="OrthoDB" id="7437at2157"/>
<comment type="caution">
    <text evidence="7">The sequence shown here is derived from an EMBL/GenBank/DDBJ whole genome shotgun (WGS) entry which is preliminary data.</text>
</comment>
<evidence type="ECO:0000256" key="4">
    <source>
        <dbReference type="HAMAP-Rule" id="MF_00776"/>
    </source>
</evidence>